<accession>A0ABD3HDH4</accession>
<reference evidence="2 3" key="1">
    <citation type="submission" date="2024-09" db="EMBL/GenBank/DDBJ databases">
        <title>Chromosome-scale assembly of Riccia sorocarpa.</title>
        <authorList>
            <person name="Paukszto L."/>
        </authorList>
    </citation>
    <scope>NUCLEOTIDE SEQUENCE [LARGE SCALE GENOMIC DNA]</scope>
    <source>
        <strain evidence="2">LP-2024</strain>
        <tissue evidence="2">Aerial parts of the thallus</tissue>
    </source>
</reference>
<proteinExistence type="predicted"/>
<feature type="compositionally biased region" description="Basic and acidic residues" evidence="1">
    <location>
        <begin position="366"/>
        <end position="377"/>
    </location>
</feature>
<gene>
    <name evidence="2" type="ORF">R1sor_015889</name>
</gene>
<feature type="compositionally biased region" description="Basic and acidic residues" evidence="1">
    <location>
        <begin position="517"/>
        <end position="563"/>
    </location>
</feature>
<feature type="region of interest" description="Disordered" evidence="1">
    <location>
        <begin position="1"/>
        <end position="21"/>
    </location>
</feature>
<feature type="compositionally biased region" description="Basic and acidic residues" evidence="1">
    <location>
        <begin position="264"/>
        <end position="280"/>
    </location>
</feature>
<feature type="compositionally biased region" description="Basic and acidic residues" evidence="1">
    <location>
        <begin position="804"/>
        <end position="836"/>
    </location>
</feature>
<dbReference type="EMBL" id="JBJQOH010000004">
    <property type="protein sequence ID" value="KAL3689580.1"/>
    <property type="molecule type" value="Genomic_DNA"/>
</dbReference>
<feature type="region of interest" description="Disordered" evidence="1">
    <location>
        <begin position="1499"/>
        <end position="1561"/>
    </location>
</feature>
<keyword evidence="3" id="KW-1185">Reference proteome</keyword>
<evidence type="ECO:0000313" key="2">
    <source>
        <dbReference type="EMBL" id="KAL3689580.1"/>
    </source>
</evidence>
<feature type="region of interest" description="Disordered" evidence="1">
    <location>
        <begin position="1044"/>
        <end position="1087"/>
    </location>
</feature>
<sequence length="1663" mass="184184">MKQWSSVESSRAEHGTYPLTLDQERDAMLQAQRQARQERIMQVRAQEMHLAAKSAGQFRQRRKNDSLKLLQVLREAWEEEQAKRRAALEADYLNRYQGIGQSYAAAHLLASGALADQKEKEAEEDQLWKKLRFQRAVQEEKARKREVLQERLLAESRRKVLNEASRMERLRTRNLASQERPTVTSVQKIAVPDKEGPERYLKIDISTNVTSNIIHSRLPADPSAYKDTYFHSSFSGPKVSASRRTVASSEDDRKTQSDAWEAAESQRKTMENEKELKKQMEGNWQRRKAERGQAAAAKLQKIALLEKELALESEEEQVMKRQLQMIEDLTKAVQSPEQKSDKHEHLQAAQSQAELGATFEQNTEENDAKIPDVKDPECITEPAVQSISKKESEGVPFTSQPPPVVDDEHPVREFSPSTELNEKLDEARCQSAKLEGAESKYIKPAYAEDLSQPQFAEPCISGPTSKDADKNEVGGGPAADSAKPLSRRPLTQSGTGATKAVKDSRLRSKLPSASTFNRKDGVRKGNKSPEKFEGERKAPASREEKDAGRYIRELQARSVEIAKDQASPSACETVEAGDGQEPSPAKERRAESCKRECKEASPRKESNSWLCNILDKLPWWKCDTSGTAGSLQTPRAKLQKKECPQEVPAARKNVAFRMETLGSLNTLRDVDWYCDEDLPLSSRAQTKVVFTQEELEALKLELYGTLTGETVTSEQKKKVILGKEKVKQGHRLDLKQQQPPPSPHIVTHGAEEPFPKTTSLVGEVHHVTGYHAAERNLECPKSNAQKLSVVNGDVFGYQVLKGDQEGPRAKQEKARVVARHENKVDKEGDSLRDEQNAKATRPVFASSEVPQQGPADSRGNDHQKRRSTKDNGTQCVLDEQELLSTQTVNLWESTDKAKDVQTCIHLPKTGPLQDKGKKPAAFIGPSVNPNSGKNSCLNFSKVAEISKSSAEDPSAHEVADELIKAWRAGQIGGDIHAAFHRARQVSRKRRAAADIEPKGPISLNCSKASQKLGQLREKMNKSQEKSTSKLRKWDVLTPHREETLDNTSLSASKSQDLTKCDEPTLNRVHSSPRASNPAAEENFQAPGKKLSELSDALERKVEDVVPEARSLDFILGSLSAQVRELDERLQNVTACSMGTPAFPCTGSRHEEGSSISDLPTLTENTSCREKVSRLPTICSVSSLSLTGGNTEIVKGDESNILSLKAEPVFRAGAEVLAPTDGPFVSTEAGNLPLSPKDEEKLTGSKSEAFRNQPCGSSPSPIPQVQSPGSSMGICLEDMAELMQEMGGSPACQRMRAQLLQDSVFESLLRRRESGAGAGAANVEKEDIVRAESVDRFRKRNTDSAGGIHSDQEERDTAEDFSVNMYSDFCSKRVDGPSAPDDEKQMPDGRKTLPAGTVSEQFPLQPGRVSLSSLDLIEAMKLDETEEHLLLSSSVDFSPWKTDIIPDVFSFSKGFSYVASTRTSRDDGVKVDQCHLKDTSKYQLSTNEFKKKCKAFERKRLGRKHKKTPKKPFNPLALPPKRASTPRSSTCSLQPGALKHSKGETKITMDSRPRSKLTSRSLPDDFHSTVAAEEVQKWLGRDLLSCTLVAPDDARTGRKSSVVKYPSNRRPVTAQERLSQQKGSLLPPLAKTNQGVPKRQPEDSKCSMKQASIPRSRPSSVGVV</sequence>
<feature type="compositionally biased region" description="Basic and acidic residues" evidence="1">
    <location>
        <begin position="1371"/>
        <end position="1390"/>
    </location>
</feature>
<feature type="region of interest" description="Disordered" evidence="1">
    <location>
        <begin position="332"/>
        <end position="425"/>
    </location>
</feature>
<feature type="compositionally biased region" description="Basic and acidic residues" evidence="1">
    <location>
        <begin position="1540"/>
        <end position="1552"/>
    </location>
</feature>
<feature type="region of interest" description="Disordered" evidence="1">
    <location>
        <begin position="1339"/>
        <end position="1359"/>
    </location>
</feature>
<feature type="compositionally biased region" description="Basic and acidic residues" evidence="1">
    <location>
        <begin position="584"/>
        <end position="593"/>
    </location>
</feature>
<organism evidence="2 3">
    <name type="scientific">Riccia sorocarpa</name>
    <dbReference type="NCBI Taxonomy" id="122646"/>
    <lineage>
        <taxon>Eukaryota</taxon>
        <taxon>Viridiplantae</taxon>
        <taxon>Streptophyta</taxon>
        <taxon>Embryophyta</taxon>
        <taxon>Marchantiophyta</taxon>
        <taxon>Marchantiopsida</taxon>
        <taxon>Marchantiidae</taxon>
        <taxon>Marchantiales</taxon>
        <taxon>Ricciaceae</taxon>
        <taxon>Riccia</taxon>
    </lineage>
</organism>
<feature type="region of interest" description="Disordered" evidence="1">
    <location>
        <begin position="804"/>
        <end position="873"/>
    </location>
</feature>
<feature type="region of interest" description="Disordered" evidence="1">
    <location>
        <begin position="1371"/>
        <end position="1399"/>
    </location>
</feature>
<name>A0ABD3HDH4_9MARC</name>
<evidence type="ECO:0000313" key="3">
    <source>
        <dbReference type="Proteomes" id="UP001633002"/>
    </source>
</evidence>
<feature type="compositionally biased region" description="Basic residues" evidence="1">
    <location>
        <begin position="1499"/>
        <end position="1509"/>
    </location>
</feature>
<feature type="region of interest" description="Disordered" evidence="1">
    <location>
        <begin position="1249"/>
        <end position="1268"/>
    </location>
</feature>
<dbReference type="Proteomes" id="UP001633002">
    <property type="component" value="Unassembled WGS sequence"/>
</dbReference>
<comment type="caution">
    <text evidence="2">The sequence shown here is derived from an EMBL/GenBank/DDBJ whole genome shotgun (WGS) entry which is preliminary data.</text>
</comment>
<protein>
    <submittedName>
        <fullName evidence="2">Uncharacterized protein</fullName>
    </submittedName>
</protein>
<feature type="region of interest" description="Disordered" evidence="1">
    <location>
        <begin position="232"/>
        <end position="292"/>
    </location>
</feature>
<feature type="region of interest" description="Disordered" evidence="1">
    <location>
        <begin position="448"/>
        <end position="593"/>
    </location>
</feature>
<feature type="compositionally biased region" description="Low complexity" evidence="1">
    <location>
        <begin position="1255"/>
        <end position="1268"/>
    </location>
</feature>
<evidence type="ECO:0000256" key="1">
    <source>
        <dbReference type="SAM" id="MobiDB-lite"/>
    </source>
</evidence>
<feature type="compositionally biased region" description="Polar residues" evidence="1">
    <location>
        <begin position="1045"/>
        <end position="1055"/>
    </location>
</feature>
<feature type="region of interest" description="Disordered" evidence="1">
    <location>
        <begin position="1594"/>
        <end position="1663"/>
    </location>
</feature>